<dbReference type="Proteomes" id="UP000188605">
    <property type="component" value="Unassembled WGS sequence"/>
</dbReference>
<keyword evidence="2" id="KW-1185">Reference proteome</keyword>
<comment type="caution">
    <text evidence="1">The sequence shown here is derived from an EMBL/GenBank/DDBJ whole genome shotgun (WGS) entry which is preliminary data.</text>
</comment>
<proteinExistence type="predicted"/>
<protein>
    <submittedName>
        <fullName evidence="1">Uncharacterized protein</fullName>
    </submittedName>
</protein>
<accession>A0ACC8XAS8</accession>
<sequence length="574" mass="63440">MKKHLAKLMGAVLIMSAFTGCAPSAPAETEGNITQVKPATLIIGSTSEPRTLNPYLFPSRQDAIVTNMVFDNFVQPDENGEIEGSLVKDYSISEDNLVYTFNLHEGVKWHDGETFDGDDVVATFEMMANPNYTGGVSRVSDIVGVEEYAAAILEGEPDPSISGITLSDDKMSLEVTLQEPSAAFLPGLYVSILPEHKIAEFDIAKLDEEIFNSKPVGTGPYKLDNWEVGTQITVTKNPEYFKGEPSIDNIIVKFGDMVALTTQLEVGDIDLLEVDKDGYATFDGNPDFAIQTYPTSSVNYVGFRTGAGRAEDTRDYRAVYEVEIRQALAYAIDEAKLVDAAYGISGYVHDSIFPKGSLGDSQNDTQYTQDLEKAKSLIESKGYTMGGDGFYEKDGQVLEVELMYAESSTQIAEILKEQWSKVGVDATIKMLDFGALIDELTRKSDKDGNLAINGTNYDETTLATDACFDAYLLGFAQESDPNEYAQYFTNDDSWNFYHYHNPEVEVLFADQAKAVDQTERKAILNEISEHLSHDLPWYTYGGVNEIVVTRSDLSGYTPDARGYTMDAHEWKLGE</sequence>
<reference evidence="1" key="1">
    <citation type="submission" date="2016-08" db="EMBL/GenBank/DDBJ databases">
        <authorList>
            <person name="Ngugi D.K."/>
            <person name="Miyake S."/>
            <person name="Stingl U."/>
        </authorList>
    </citation>
    <scope>NUCLEOTIDE SEQUENCE</scope>
    <source>
        <strain evidence="1">SCG-B11WGA-EpuloA1</strain>
    </source>
</reference>
<organism evidence="1 2">
    <name type="scientific">Candidatus Epulonipiscium fishelsonii</name>
    <dbReference type="NCBI Taxonomy" id="77094"/>
    <lineage>
        <taxon>Bacteria</taxon>
        <taxon>Bacillati</taxon>
        <taxon>Bacillota</taxon>
        <taxon>Clostridia</taxon>
        <taxon>Lachnospirales</taxon>
        <taxon>Lachnospiraceae</taxon>
        <taxon>Candidatus Epulonipiscium</taxon>
    </lineage>
</organism>
<name>A0ACC8XAS8_9FIRM</name>
<evidence type="ECO:0000313" key="1">
    <source>
        <dbReference type="EMBL" id="ONI39451.1"/>
    </source>
</evidence>
<gene>
    <name evidence="1" type="ORF">AN396_08590</name>
</gene>
<dbReference type="EMBL" id="LJDB01000064">
    <property type="protein sequence ID" value="ONI39451.1"/>
    <property type="molecule type" value="Genomic_DNA"/>
</dbReference>
<evidence type="ECO:0000313" key="2">
    <source>
        <dbReference type="Proteomes" id="UP000188605"/>
    </source>
</evidence>